<dbReference type="InterPro" id="IPR011990">
    <property type="entry name" value="TPR-like_helical_dom_sf"/>
</dbReference>
<keyword evidence="2" id="KW-1185">Reference proteome</keyword>
<dbReference type="RefSeq" id="WP_041752330.1">
    <property type="nucleotide sequence ID" value="NZ_CP007806.1"/>
</dbReference>
<dbReference type="STRING" id="1042163.BRLA_c036620"/>
<gene>
    <name evidence="1" type="ORF">BRLA_c036620</name>
</gene>
<proteinExistence type="predicted"/>
<evidence type="ECO:0000313" key="2">
    <source>
        <dbReference type="Proteomes" id="UP000005850"/>
    </source>
</evidence>
<dbReference type="AlphaFoldDB" id="A0A075R7X7"/>
<dbReference type="eggNOG" id="COG0457">
    <property type="taxonomic scope" value="Bacteria"/>
</dbReference>
<protein>
    <recommendedName>
        <fullName evidence="3">DNA-binding protein</fullName>
    </recommendedName>
</protein>
<sequence>MVGSNHVMVRSIRSEIEYRIKSYNYTLSKLSELTNINAGHLSGFLKGNPIRALTIDQLNAIGRAFGEPTGWLYELYVEECFQRGKVSKRRVRPYLVQCAELGRHDCIQMVIPQLLEDPKNIEVLFAVAEQLFYKGKQKESAYFYQLVVDNEKNSHSERAVISQYRLFRALLGNNAEENGKAVIRFEPFRRRLSEGHQLDALLHLANVSFTLHKWKEVEKYADELRELATLVYENERNKQKNNRKGEPLKTERHLVVYYGQAYLLKSEALEKQGLYKKANEYAAGYADLGWFDNLDEVGQKEVQKFRLWARANRYTFDLLMGQLDILPDYIAFLEVNPTELLAGLVTIVESANKYHFTIDSIIEKFSIEISCFDGYKDTINVERHLRFRYQLAIYQFKNERFHSGIVETLRCLTLSTATNDHKNFIRCVTLFEAHRYHATEQQEQEYKKIMEEVRNDESLFAFAGNDLWVV</sequence>
<name>A0A075R7X7_BRELA</name>
<dbReference type="Proteomes" id="UP000005850">
    <property type="component" value="Chromosome"/>
</dbReference>
<dbReference type="KEGG" id="blr:BRLA_c036620"/>
<organism evidence="1 2">
    <name type="scientific">Brevibacillus laterosporus LMG 15441</name>
    <dbReference type="NCBI Taxonomy" id="1042163"/>
    <lineage>
        <taxon>Bacteria</taxon>
        <taxon>Bacillati</taxon>
        <taxon>Bacillota</taxon>
        <taxon>Bacilli</taxon>
        <taxon>Bacillales</taxon>
        <taxon>Paenibacillaceae</taxon>
        <taxon>Brevibacillus</taxon>
    </lineage>
</organism>
<dbReference type="HOGENOM" id="CLU_046846_1_0_9"/>
<accession>A0A075R7X7</accession>
<dbReference type="SUPFAM" id="SSF48452">
    <property type="entry name" value="TPR-like"/>
    <property type="match status" value="1"/>
</dbReference>
<dbReference type="EMBL" id="CP007806">
    <property type="protein sequence ID" value="AIG27964.1"/>
    <property type="molecule type" value="Genomic_DNA"/>
</dbReference>
<evidence type="ECO:0000313" key="1">
    <source>
        <dbReference type="EMBL" id="AIG27964.1"/>
    </source>
</evidence>
<evidence type="ECO:0008006" key="3">
    <source>
        <dbReference type="Google" id="ProtNLM"/>
    </source>
</evidence>
<reference evidence="1 2" key="1">
    <citation type="journal article" date="2011" name="J. Bacteriol.">
        <title>Genome sequence of Brevibacillus laterosporus LMG 15441, a pathogen of invertebrates.</title>
        <authorList>
            <person name="Djukic M."/>
            <person name="Poehlein A."/>
            <person name="Thurmer A."/>
            <person name="Daniel R."/>
        </authorList>
    </citation>
    <scope>NUCLEOTIDE SEQUENCE [LARGE SCALE GENOMIC DNA]</scope>
    <source>
        <strain evidence="1 2">LMG 15441</strain>
    </source>
</reference>